<evidence type="ECO:0000313" key="2">
    <source>
        <dbReference type="Proteomes" id="UP001139701"/>
    </source>
</evidence>
<dbReference type="RefSeq" id="WP_241573693.1">
    <property type="nucleotide sequence ID" value="NZ_JAKUML010000023.1"/>
</dbReference>
<reference evidence="1" key="1">
    <citation type="submission" date="2022-02" db="EMBL/GenBank/DDBJ databases">
        <title>Acinetobacter A3.8 sp. nov., isolated from Sediment (Zhairuo Island).</title>
        <authorList>
            <person name="Zheng K."/>
        </authorList>
    </citation>
    <scope>NUCLEOTIDE SEQUENCE</scope>
    <source>
        <strain evidence="1">A3.8</strain>
    </source>
</reference>
<evidence type="ECO:0000313" key="1">
    <source>
        <dbReference type="EMBL" id="MCJ8147454.1"/>
    </source>
</evidence>
<keyword evidence="2" id="KW-1185">Reference proteome</keyword>
<name>A0A9X1WYH3_9GAMM</name>
<proteinExistence type="predicted"/>
<organism evidence="1 2">
    <name type="scientific">Acinetobacter sedimenti</name>
    <dbReference type="NCBI Taxonomy" id="2919922"/>
    <lineage>
        <taxon>Bacteria</taxon>
        <taxon>Pseudomonadati</taxon>
        <taxon>Pseudomonadota</taxon>
        <taxon>Gammaproteobacteria</taxon>
        <taxon>Moraxellales</taxon>
        <taxon>Moraxellaceae</taxon>
        <taxon>Acinetobacter</taxon>
    </lineage>
</organism>
<gene>
    <name evidence="1" type="ORF">MKI79_11270</name>
</gene>
<dbReference type="Proteomes" id="UP001139701">
    <property type="component" value="Unassembled WGS sequence"/>
</dbReference>
<dbReference type="EMBL" id="JAKUML010000023">
    <property type="protein sequence ID" value="MCJ8147454.1"/>
    <property type="molecule type" value="Genomic_DNA"/>
</dbReference>
<sequence length="219" mass="25396">MDLTKQKVLVSQNNHAWLANLNTLLNEIDKQHNENNDILLECCKSILESISKNIVRKLDQVIDDKDIHKTDFTQLVGKAKKCLLEHSSVLTAIEKNEFSLLLNIIGNWAHFLSEVRNKIGEVSHGKLLPKPYQMDAYTALVIQHITDGFSALLIHLFLKIDVNYMEVYKYEKYEEFNDYLDELNPLPNNISYSQALYEQDYDAYAEELDNYLDQQGIEV</sequence>
<comment type="caution">
    <text evidence="1">The sequence shown here is derived from an EMBL/GenBank/DDBJ whole genome shotgun (WGS) entry which is preliminary data.</text>
</comment>
<protein>
    <submittedName>
        <fullName evidence="1">Abortive infection family protein</fullName>
    </submittedName>
</protein>
<accession>A0A9X1WYH3</accession>
<dbReference type="AlphaFoldDB" id="A0A9X1WYH3"/>